<evidence type="ECO:0000313" key="3">
    <source>
        <dbReference type="EMBL" id="ACO65907.1"/>
    </source>
</evidence>
<feature type="region of interest" description="Disordered" evidence="2">
    <location>
        <begin position="429"/>
        <end position="456"/>
    </location>
</feature>
<feature type="compositionally biased region" description="Low complexity" evidence="2">
    <location>
        <begin position="1794"/>
        <end position="1809"/>
    </location>
</feature>
<protein>
    <submittedName>
        <fullName evidence="3">Uncharacterized protein</fullName>
    </submittedName>
</protein>
<sequence length="1917" mass="207413">MQANDTDILPRAVSSGSILPRLCFTIRFIPTTQEPDGDGATKDLQRKLQQRQDELDMLQIANETLQAQCKRTQAAVEREEEIKEAMNDALGASQRRITDLEGELEHAKAIAAAAEKSQDQGTEEEGGDSSELEKLRKKLKVSAGLVKKLRDSENGLRDELAAAQRRIAEGVKDRDAEERAVATQRNLLRKTEEDVASLRDRLRAKEDEARAQEEANAEASAAQAARAEELHERVEALEAEVAESKATLERKELESGAMTAAAFDSANAQANKSEELQHELEALRAELEAANERTEQVRVDANAKIERAEAAYRSMEEELAAAKAKEGPDPSLQAQLDKKKAQLEVANKLIKTMKENEKALEEKLSSTNSGDSGGADVEKIRSDANAKIERAEAAYKEKEAELERVRADANDKIEKAEAAYKEKDAELRAAQAIGQGKGKGKGKKGGKQGDNPDDVEKIRADANAKIQKAEIAYKEKEEEVERLRADANAKIEKAEAAYKEMDDQITKLRAEANQKIETAEKAAKLSNDNAAKALEASAAMTDEINRLMQEIDRLNQTMPSSDGGKTSASSPALKGAVAALEQTLAEAESSFARERESLVGDLAAARSEAKEEKNARESAEADANAARSDAETQRAVALAAAAERDGISAAKKELEAALEEAVRDADAVREECARAKTAMSDAARRLDDVTKRHAATERSSAESAARVAELETSIESLEGELAKSIEDLRETNLRLERAEAVADAAGDKDQVLAEARTAKRDAEEALTAATASARAAKADADAARADAAADAKIAASLRSQLAELEQKAALMEKRVEAATERADSAEKANKSLASIESALADARKEHAADASRMQSAWDKERVALEREVEALREAGAEDAARETARDSGVARRISELEQSAEEAAVAAAEEKRVYAERYAALSADFEASAERCLELETLCKKLRDDIESAERRELASKEVNDRLTDLAAAAEGNASVEIARLRAELAAAVADKETMLAQNLELEAAAEVASAAIVEAKADQDAAVARVEAAERRRADARGETEGLEKELAGKKAKIDSLEAEVKELRAKETDAVKECESLRAEIARLEAGSAARTRTDDENKIKSEMYATQEAETLKVKLAEANALNDRLQKQVQRAEAAKHDAEKERESLREGINKTARENRALTARVAHLEAQDASHEREKNEALREAAAARADAEASSASAAQASSARAAAELRAEELRDQLRSARGDVTSAAAAALEMERHMGSAQRAAAESAMKLKTHSAGKELVSLRLREKTQELSDMAETLREERAKRREERETIAAEKETLRVKLAALERRLEDRTEELETARAELGAATDEVAKMSSECARSEERAASAAARAQRLHQRLFPDGAPPGEDSDDEAVDAVTPIRKGKGRGNKARLAVVRATLLGHPSFPEGVDVTAAMRQRANSEDGERLCVRVSENLREVFGDRYPADDDACRAAPKTEGKLTVEYRSTYFGEGGGALRCTVRVGGVTSRTPFLTESMWIEAKPSAADHAARTSAARIRDAESAVASARSRAIVLEGKVRSLTDELVLAKAFASGLERRERELDSALAKMRTRWSMAAESSDRNESDADRHRKAAFAAAAVAHRAVEDARTEAEIAVMEAVRLERLSADQRAREIRLSQSGKGRGVGSASDSVKGSWGEPRADRTPSVPSRETTSLPAKSPVDFGYKSRSKVRAAMRAEAEAWERARAVSGVGESVATRARASWARGRDVPEPFLTPRASLSAPKTAARLGPTAQSRQSASIARRDFRLIGRESPSEEARRRADARVAALRASRQSASRDAGPNSPTNPKPRDSTSNSSSRVARAITPRRGSAGSMGRKGGALRAKLEAAEARLASAVAEREARLAEAEALRRRAWASSVTGTSSSRDEIETLARTVIARSERVLREDD</sequence>
<feature type="region of interest" description="Disordered" evidence="2">
    <location>
        <begin position="1732"/>
        <end position="1851"/>
    </location>
</feature>
<dbReference type="Proteomes" id="UP000002009">
    <property type="component" value="Chromosome 9"/>
</dbReference>
<evidence type="ECO:0000256" key="2">
    <source>
        <dbReference type="SAM" id="MobiDB-lite"/>
    </source>
</evidence>
<feature type="region of interest" description="Disordered" evidence="2">
    <location>
        <begin position="203"/>
        <end position="230"/>
    </location>
</feature>
<name>C1ECI3_MICCC</name>
<dbReference type="InParanoid" id="C1ECI3"/>
<feature type="region of interest" description="Disordered" evidence="2">
    <location>
        <begin position="111"/>
        <end position="133"/>
    </location>
</feature>
<feature type="compositionally biased region" description="Polar residues" evidence="2">
    <location>
        <begin position="1675"/>
        <end position="1685"/>
    </location>
</feature>
<feature type="compositionally biased region" description="Basic and acidic residues" evidence="2">
    <location>
        <begin position="203"/>
        <end position="213"/>
    </location>
</feature>
<proteinExistence type="predicted"/>
<feature type="compositionally biased region" description="Basic and acidic residues" evidence="2">
    <location>
        <begin position="1137"/>
        <end position="1162"/>
    </location>
</feature>
<evidence type="ECO:0000313" key="4">
    <source>
        <dbReference type="Proteomes" id="UP000002009"/>
    </source>
</evidence>
<dbReference type="KEGG" id="mis:MICPUN_61428"/>
<feature type="compositionally biased region" description="Basic and acidic residues" evidence="2">
    <location>
        <begin position="607"/>
        <end position="619"/>
    </location>
</feature>
<dbReference type="GeneID" id="8246196"/>
<reference evidence="3 4" key="1">
    <citation type="journal article" date="2009" name="Science">
        <title>Green evolution and dynamic adaptations revealed by genomes of the marine picoeukaryotes Micromonas.</title>
        <authorList>
            <person name="Worden A.Z."/>
            <person name="Lee J.H."/>
            <person name="Mock T."/>
            <person name="Rouze P."/>
            <person name="Simmons M.P."/>
            <person name="Aerts A.L."/>
            <person name="Allen A.E."/>
            <person name="Cuvelier M.L."/>
            <person name="Derelle E."/>
            <person name="Everett M.V."/>
            <person name="Foulon E."/>
            <person name="Grimwood J."/>
            <person name="Gundlach H."/>
            <person name="Henrissat B."/>
            <person name="Napoli C."/>
            <person name="McDonald S.M."/>
            <person name="Parker M.S."/>
            <person name="Rombauts S."/>
            <person name="Salamov A."/>
            <person name="Von Dassow P."/>
            <person name="Badger J.H."/>
            <person name="Coutinho P.M."/>
            <person name="Demir E."/>
            <person name="Dubchak I."/>
            <person name="Gentemann C."/>
            <person name="Eikrem W."/>
            <person name="Gready J.E."/>
            <person name="John U."/>
            <person name="Lanier W."/>
            <person name="Lindquist E.A."/>
            <person name="Lucas S."/>
            <person name="Mayer K.F."/>
            <person name="Moreau H."/>
            <person name="Not F."/>
            <person name="Otillar R."/>
            <person name="Panaud O."/>
            <person name="Pangilinan J."/>
            <person name="Paulsen I."/>
            <person name="Piegu B."/>
            <person name="Poliakov A."/>
            <person name="Robbens S."/>
            <person name="Schmutz J."/>
            <person name="Toulza E."/>
            <person name="Wyss T."/>
            <person name="Zelensky A."/>
            <person name="Zhou K."/>
            <person name="Armbrust E.V."/>
            <person name="Bhattacharya D."/>
            <person name="Goodenough U.W."/>
            <person name="Van de Peer Y."/>
            <person name="Grigoriev I.V."/>
        </authorList>
    </citation>
    <scope>NUCLEOTIDE SEQUENCE [LARGE SCALE GENOMIC DNA]</scope>
    <source>
        <strain evidence="4">RCC299 / NOUM17</strain>
    </source>
</reference>
<gene>
    <name evidence="3" type="ORF">MICPUN_61428</name>
</gene>
<feature type="region of interest" description="Disordered" evidence="2">
    <location>
        <begin position="604"/>
        <end position="630"/>
    </location>
</feature>
<feature type="compositionally biased region" description="Basic and acidic residues" evidence="2">
    <location>
        <begin position="682"/>
        <end position="700"/>
    </location>
</feature>
<dbReference type="PANTHER" id="PTHR43941">
    <property type="entry name" value="STRUCTURAL MAINTENANCE OF CHROMOSOMES PROTEIN 2"/>
    <property type="match status" value="1"/>
</dbReference>
<feature type="region of interest" description="Disordered" evidence="2">
    <location>
        <begin position="760"/>
        <end position="782"/>
    </location>
</feature>
<feature type="region of interest" description="Disordered" evidence="2">
    <location>
        <begin position="317"/>
        <end position="337"/>
    </location>
</feature>
<feature type="region of interest" description="Disordered" evidence="2">
    <location>
        <begin position="1643"/>
        <end position="1690"/>
    </location>
</feature>
<feature type="compositionally biased region" description="Low complexity" evidence="2">
    <location>
        <begin position="765"/>
        <end position="775"/>
    </location>
</feature>
<feature type="compositionally biased region" description="Basic and acidic residues" evidence="2">
    <location>
        <begin position="1771"/>
        <end position="1793"/>
    </location>
</feature>
<feature type="coiled-coil region" evidence="1">
    <location>
        <begin position="978"/>
        <end position="1082"/>
    </location>
</feature>
<feature type="region of interest" description="Disordered" evidence="2">
    <location>
        <begin position="677"/>
        <end position="709"/>
    </location>
</feature>
<feature type="compositionally biased region" description="Acidic residues" evidence="2">
    <location>
        <begin position="121"/>
        <end position="130"/>
    </location>
</feature>
<accession>C1ECI3</accession>
<feature type="region of interest" description="Disordered" evidence="2">
    <location>
        <begin position="1134"/>
        <end position="1205"/>
    </location>
</feature>
<evidence type="ECO:0000256" key="1">
    <source>
        <dbReference type="SAM" id="Coils"/>
    </source>
</evidence>
<feature type="coiled-coil region" evidence="1">
    <location>
        <begin position="1270"/>
        <end position="1346"/>
    </location>
</feature>
<keyword evidence="4" id="KW-1185">Reference proteome</keyword>
<feature type="region of interest" description="Disordered" evidence="2">
    <location>
        <begin position="358"/>
        <end position="380"/>
    </location>
</feature>
<keyword evidence="1" id="KW-0175">Coiled coil</keyword>
<feature type="compositionally biased region" description="Low complexity" evidence="2">
    <location>
        <begin position="1188"/>
        <end position="1205"/>
    </location>
</feature>
<dbReference type="PANTHER" id="PTHR43941:SF1">
    <property type="entry name" value="STRUCTURAL MAINTENANCE OF CHROMOSOMES PROTEIN 2"/>
    <property type="match status" value="1"/>
</dbReference>
<organism evidence="3 4">
    <name type="scientific">Micromonas commoda (strain RCC299 / NOUM17 / CCMP2709)</name>
    <name type="common">Picoplanktonic green alga</name>
    <dbReference type="NCBI Taxonomy" id="296587"/>
    <lineage>
        <taxon>Eukaryota</taxon>
        <taxon>Viridiplantae</taxon>
        <taxon>Chlorophyta</taxon>
        <taxon>Mamiellophyceae</taxon>
        <taxon>Mamiellales</taxon>
        <taxon>Mamiellaceae</taxon>
        <taxon>Micromonas</taxon>
    </lineage>
</organism>
<dbReference type="EMBL" id="CP001329">
    <property type="protein sequence ID" value="ACO65907.1"/>
    <property type="molecule type" value="Genomic_DNA"/>
</dbReference>
<dbReference type="SMR" id="C1ECI3"/>
<dbReference type="RefSeq" id="XP_002504649.1">
    <property type="nucleotide sequence ID" value="XM_002504603.1"/>
</dbReference>
<feature type="compositionally biased region" description="Basic and acidic residues" evidence="2">
    <location>
        <begin position="1169"/>
        <end position="1187"/>
    </location>
</feature>